<dbReference type="PROSITE" id="PS50932">
    <property type="entry name" value="HTH_LACI_2"/>
    <property type="match status" value="1"/>
</dbReference>
<dbReference type="Gene3D" id="1.10.260.40">
    <property type="entry name" value="lambda repressor-like DNA-binding domains"/>
    <property type="match status" value="1"/>
</dbReference>
<dbReference type="SUPFAM" id="SSF53822">
    <property type="entry name" value="Periplasmic binding protein-like I"/>
    <property type="match status" value="1"/>
</dbReference>
<evidence type="ECO:0000256" key="3">
    <source>
        <dbReference type="ARBA" id="ARBA00023163"/>
    </source>
</evidence>
<dbReference type="InterPro" id="IPR046335">
    <property type="entry name" value="LacI/GalR-like_sensor"/>
</dbReference>
<dbReference type="SUPFAM" id="SSF47413">
    <property type="entry name" value="lambda repressor-like DNA-binding domains"/>
    <property type="match status" value="1"/>
</dbReference>
<dbReference type="CDD" id="cd01392">
    <property type="entry name" value="HTH_LacI"/>
    <property type="match status" value="1"/>
</dbReference>
<feature type="domain" description="HTH lacI-type" evidence="4">
    <location>
        <begin position="17"/>
        <end position="71"/>
    </location>
</feature>
<dbReference type="PANTHER" id="PTHR30146:SF2">
    <property type="entry name" value="HTH-TYPE TRANSCRIPTIONAL REGULATOR GNTR"/>
    <property type="match status" value="1"/>
</dbReference>
<dbReference type="GO" id="GO:0000976">
    <property type="term" value="F:transcription cis-regulatory region binding"/>
    <property type="evidence" value="ECO:0007669"/>
    <property type="project" value="TreeGrafter"/>
</dbReference>
<dbReference type="RefSeq" id="WP_123095154.1">
    <property type="nucleotide sequence ID" value="NZ_RIZG01000003.1"/>
</dbReference>
<dbReference type="InterPro" id="IPR028082">
    <property type="entry name" value="Peripla_BP_I"/>
</dbReference>
<proteinExistence type="predicted"/>
<dbReference type="Pfam" id="PF00356">
    <property type="entry name" value="LacI"/>
    <property type="match status" value="1"/>
</dbReference>
<dbReference type="GO" id="GO:0003700">
    <property type="term" value="F:DNA-binding transcription factor activity"/>
    <property type="evidence" value="ECO:0007669"/>
    <property type="project" value="TreeGrafter"/>
</dbReference>
<dbReference type="InterPro" id="IPR010982">
    <property type="entry name" value="Lambda_DNA-bd_dom_sf"/>
</dbReference>
<evidence type="ECO:0000256" key="2">
    <source>
        <dbReference type="ARBA" id="ARBA00023125"/>
    </source>
</evidence>
<keyword evidence="3" id="KW-0804">Transcription</keyword>
<dbReference type="InterPro" id="IPR000843">
    <property type="entry name" value="HTH_LacI"/>
</dbReference>
<evidence type="ECO:0000259" key="4">
    <source>
        <dbReference type="PROSITE" id="PS50932"/>
    </source>
</evidence>
<evidence type="ECO:0000256" key="1">
    <source>
        <dbReference type="ARBA" id="ARBA00023015"/>
    </source>
</evidence>
<keyword evidence="6" id="KW-1185">Reference proteome</keyword>
<dbReference type="Proteomes" id="UP000280507">
    <property type="component" value="Unassembled WGS sequence"/>
</dbReference>
<name>A0A3M8Q703_9GAMM</name>
<dbReference type="Gene3D" id="3.40.50.2300">
    <property type="match status" value="2"/>
</dbReference>
<dbReference type="OrthoDB" id="5681588at2"/>
<dbReference type="PANTHER" id="PTHR30146">
    <property type="entry name" value="LACI-RELATED TRANSCRIPTIONAL REPRESSOR"/>
    <property type="match status" value="1"/>
</dbReference>
<keyword evidence="1" id="KW-0805">Transcription regulation</keyword>
<dbReference type="SMART" id="SM00354">
    <property type="entry name" value="HTH_LACI"/>
    <property type="match status" value="1"/>
</dbReference>
<accession>A0A3M8Q703</accession>
<sequence>MSNDKNNNISSRSTGRVTLSDVAAKAGVSPITASRALKSPDQVSEKLRVKIYAAVSELGYIPNHAARSLASSETKIISVIFPSLSNAVFPDVLDGIHDTLTPAGYRILLANTHYAMDQEEALVRTLLEQSPDGIIVTGIDQNESTRKLLLNSNTPVVQIMELTDCPIDMNVGFSHFQASYDLVRHLQNSGYKKIGFIGARMDPRSQRRMEGYKQAMHEYSETNERYVITSQSNTSFKLGGKLFTQLFTECPELEAICFSNDDLAAGAIFECNRKGIRIPEDISIAGFNDLHFSEELIPPLTTVSIPLYEMGKKAAEYLLYKIEHRTVPPSVQHDVGYSVIERKSTYANLESKK</sequence>
<organism evidence="5 6">
    <name type="scientific">Marinomonas hwangdonensis</name>
    <dbReference type="NCBI Taxonomy" id="1053647"/>
    <lineage>
        <taxon>Bacteria</taxon>
        <taxon>Pseudomonadati</taxon>
        <taxon>Pseudomonadota</taxon>
        <taxon>Gammaproteobacteria</taxon>
        <taxon>Oceanospirillales</taxon>
        <taxon>Oceanospirillaceae</taxon>
        <taxon>Marinomonas</taxon>
    </lineage>
</organism>
<dbReference type="CDD" id="cd01575">
    <property type="entry name" value="PBP1_GntR"/>
    <property type="match status" value="1"/>
</dbReference>
<evidence type="ECO:0000313" key="6">
    <source>
        <dbReference type="Proteomes" id="UP000280507"/>
    </source>
</evidence>
<keyword evidence="2 5" id="KW-0238">DNA-binding</keyword>
<dbReference type="PROSITE" id="PS00356">
    <property type="entry name" value="HTH_LACI_1"/>
    <property type="match status" value="1"/>
</dbReference>
<gene>
    <name evidence="5" type="ORF">EBI00_06725</name>
</gene>
<dbReference type="Pfam" id="PF13377">
    <property type="entry name" value="Peripla_BP_3"/>
    <property type="match status" value="1"/>
</dbReference>
<comment type="caution">
    <text evidence="5">The sequence shown here is derived from an EMBL/GenBank/DDBJ whole genome shotgun (WGS) entry which is preliminary data.</text>
</comment>
<dbReference type="EMBL" id="RIZG01000003">
    <property type="protein sequence ID" value="RNF51582.1"/>
    <property type="molecule type" value="Genomic_DNA"/>
</dbReference>
<protein>
    <submittedName>
        <fullName evidence="5">LacI family DNA-binding transcriptional regulator</fullName>
    </submittedName>
</protein>
<dbReference type="AlphaFoldDB" id="A0A3M8Q703"/>
<evidence type="ECO:0000313" key="5">
    <source>
        <dbReference type="EMBL" id="RNF51582.1"/>
    </source>
</evidence>
<reference evidence="5 6" key="1">
    <citation type="journal article" date="2012" name="Int. J. Syst. Evol. Microbiol.">
        <title>Marinomonas hwangdonensis sp. nov., isolated from seawater.</title>
        <authorList>
            <person name="Jung Y.T."/>
            <person name="Oh T.K."/>
            <person name="Yoon J.H."/>
        </authorList>
    </citation>
    <scope>NUCLEOTIDE SEQUENCE [LARGE SCALE GENOMIC DNA]</scope>
    <source>
        <strain evidence="5 6">HDW-15</strain>
    </source>
</reference>